<dbReference type="Proteomes" id="UP000035352">
    <property type="component" value="Chromosome"/>
</dbReference>
<keyword evidence="9" id="KW-1185">Reference proteome</keyword>
<dbReference type="GO" id="GO:0016020">
    <property type="term" value="C:membrane"/>
    <property type="evidence" value="ECO:0007669"/>
    <property type="project" value="UniProtKB-SubCell"/>
</dbReference>
<feature type="transmembrane region" description="Helical" evidence="6">
    <location>
        <begin position="158"/>
        <end position="177"/>
    </location>
</feature>
<evidence type="ECO:0000313" key="9">
    <source>
        <dbReference type="Proteomes" id="UP000035352"/>
    </source>
</evidence>
<proteinExistence type="predicted"/>
<comment type="subcellular location">
    <subcellularLocation>
        <location evidence="1">Membrane</location>
    </subcellularLocation>
</comment>
<dbReference type="GO" id="GO:0008381">
    <property type="term" value="F:mechanosensitive monoatomic ion channel activity"/>
    <property type="evidence" value="ECO:0007669"/>
    <property type="project" value="UniProtKB-ARBA"/>
</dbReference>
<organism evidence="8 9">
    <name type="scientific">Caldimonas brevitalea</name>
    <dbReference type="NCBI Taxonomy" id="413882"/>
    <lineage>
        <taxon>Bacteria</taxon>
        <taxon>Pseudomonadati</taxon>
        <taxon>Pseudomonadota</taxon>
        <taxon>Betaproteobacteria</taxon>
        <taxon>Burkholderiales</taxon>
        <taxon>Sphaerotilaceae</taxon>
        <taxon>Caldimonas</taxon>
    </lineage>
</organism>
<gene>
    <name evidence="8" type="ORF">AAW51_4742</name>
</gene>
<evidence type="ECO:0000256" key="1">
    <source>
        <dbReference type="ARBA" id="ARBA00004370"/>
    </source>
</evidence>
<dbReference type="KEGG" id="pbh:AAW51_4742"/>
<protein>
    <submittedName>
        <fullName evidence="8">Mechanosensitive ion channel protein MscS</fullName>
    </submittedName>
</protein>
<feature type="transmembrane region" description="Helical" evidence="6">
    <location>
        <begin position="131"/>
        <end position="152"/>
    </location>
</feature>
<feature type="region of interest" description="Disordered" evidence="5">
    <location>
        <begin position="346"/>
        <end position="376"/>
    </location>
</feature>
<dbReference type="PANTHER" id="PTHR30566:SF25">
    <property type="entry name" value="INNER MEMBRANE PROTEIN"/>
    <property type="match status" value="1"/>
</dbReference>
<name>A0A0G3BTS1_9BURK</name>
<dbReference type="InterPro" id="IPR023408">
    <property type="entry name" value="MscS_beta-dom_sf"/>
</dbReference>
<dbReference type="InterPro" id="IPR010920">
    <property type="entry name" value="LSM_dom_sf"/>
</dbReference>
<dbReference type="Pfam" id="PF00924">
    <property type="entry name" value="MS_channel_2nd"/>
    <property type="match status" value="1"/>
</dbReference>
<keyword evidence="3 6" id="KW-1133">Transmembrane helix</keyword>
<dbReference type="Gene3D" id="2.30.30.60">
    <property type="match status" value="1"/>
</dbReference>
<dbReference type="AlphaFoldDB" id="A0A0G3BTS1"/>
<accession>A0A0G3BTS1</accession>
<reference evidence="8 9" key="1">
    <citation type="submission" date="2015-05" db="EMBL/GenBank/DDBJ databases">
        <authorList>
            <person name="Tang B."/>
            <person name="Yu Y."/>
        </authorList>
    </citation>
    <scope>NUCLEOTIDE SEQUENCE [LARGE SCALE GENOMIC DNA]</scope>
    <source>
        <strain evidence="8 9">DSM 7029</strain>
    </source>
</reference>
<dbReference type="PATRIC" id="fig|413882.6.peg.4950"/>
<dbReference type="SUPFAM" id="SSF50182">
    <property type="entry name" value="Sm-like ribonucleoproteins"/>
    <property type="match status" value="1"/>
</dbReference>
<sequence length="376" mass="41530">MTLELLAPWLHTGWAALVALVLALVVHRVGRFLVLRITRHTTVLDAVARASDRPAQFVLPLAALQVVWHAASEALPRLGAVRHVNAVVLLACITWLGMRAIRGLANGFLKYYPVEIDNNLQARRVHTQARVLARTAQFLILLFGLALILMTFPGARQVGASLLASAGVVGVVAGIAARSVFGNLIAGLQIALSQPIRIDDVLVVRGEWGRVEEITGAYVVLKIWDERRLIIPLQWLIENPFENWTRTNAQITGTVFLWVDYGMPLEPLRAEALRACKAAPQWDGRLCLLQVTDVTPQAVQLRVLVTSRSSGENWDLRCAVREALVDFMRREYPQFLPRMRAELDGEVRREQAPSGPSPVAVPQLDAHHRIRGGGAG</sequence>
<dbReference type="PANTHER" id="PTHR30566">
    <property type="entry name" value="YNAI-RELATED MECHANOSENSITIVE ION CHANNEL"/>
    <property type="match status" value="1"/>
</dbReference>
<evidence type="ECO:0000313" key="8">
    <source>
        <dbReference type="EMBL" id="AKJ31433.1"/>
    </source>
</evidence>
<dbReference type="RefSeq" id="WP_047196575.1">
    <property type="nucleotide sequence ID" value="NZ_CP011371.1"/>
</dbReference>
<feature type="domain" description="Mechanosensitive ion channel MscS" evidence="7">
    <location>
        <begin position="180"/>
        <end position="246"/>
    </location>
</feature>
<evidence type="ECO:0000256" key="5">
    <source>
        <dbReference type="SAM" id="MobiDB-lite"/>
    </source>
</evidence>
<dbReference type="STRING" id="413882.AAW51_4742"/>
<evidence type="ECO:0000256" key="3">
    <source>
        <dbReference type="ARBA" id="ARBA00022989"/>
    </source>
</evidence>
<dbReference type="OrthoDB" id="9792218at2"/>
<keyword evidence="4 6" id="KW-0472">Membrane</keyword>
<evidence type="ECO:0000256" key="2">
    <source>
        <dbReference type="ARBA" id="ARBA00022692"/>
    </source>
</evidence>
<evidence type="ECO:0000256" key="6">
    <source>
        <dbReference type="SAM" id="Phobius"/>
    </source>
</evidence>
<dbReference type="Gene3D" id="1.10.287.1260">
    <property type="match status" value="1"/>
</dbReference>
<feature type="transmembrane region" description="Helical" evidence="6">
    <location>
        <begin position="12"/>
        <end position="34"/>
    </location>
</feature>
<evidence type="ECO:0000256" key="4">
    <source>
        <dbReference type="ARBA" id="ARBA00023136"/>
    </source>
</evidence>
<dbReference type="InterPro" id="IPR006685">
    <property type="entry name" value="MscS_channel_2nd"/>
</dbReference>
<evidence type="ECO:0000259" key="7">
    <source>
        <dbReference type="Pfam" id="PF00924"/>
    </source>
</evidence>
<keyword evidence="2 6" id="KW-0812">Transmembrane</keyword>
<dbReference type="EMBL" id="CP011371">
    <property type="protein sequence ID" value="AKJ31433.1"/>
    <property type="molecule type" value="Genomic_DNA"/>
</dbReference>